<reference evidence="2 3" key="1">
    <citation type="journal article" date="2016" name="Mol. Biol. Evol.">
        <title>Comparative Genomics of Early-Diverging Mushroom-Forming Fungi Provides Insights into the Origins of Lignocellulose Decay Capabilities.</title>
        <authorList>
            <person name="Nagy L.G."/>
            <person name="Riley R."/>
            <person name="Tritt A."/>
            <person name="Adam C."/>
            <person name="Daum C."/>
            <person name="Floudas D."/>
            <person name="Sun H."/>
            <person name="Yadav J.S."/>
            <person name="Pangilinan J."/>
            <person name="Larsson K.H."/>
            <person name="Matsuura K."/>
            <person name="Barry K."/>
            <person name="Labutti K."/>
            <person name="Kuo R."/>
            <person name="Ohm R.A."/>
            <person name="Bhattacharya S.S."/>
            <person name="Shirouzu T."/>
            <person name="Yoshinaga Y."/>
            <person name="Martin F.M."/>
            <person name="Grigoriev I.V."/>
            <person name="Hibbett D.S."/>
        </authorList>
    </citation>
    <scope>NUCLEOTIDE SEQUENCE [LARGE SCALE GENOMIC DNA]</scope>
    <source>
        <strain evidence="2 3">93-53</strain>
    </source>
</reference>
<name>A0A165F5U4_9APHY</name>
<feature type="compositionally biased region" description="Polar residues" evidence="1">
    <location>
        <begin position="28"/>
        <end position="41"/>
    </location>
</feature>
<feature type="compositionally biased region" description="Basic residues" evidence="1">
    <location>
        <begin position="13"/>
        <end position="27"/>
    </location>
</feature>
<dbReference type="InParanoid" id="A0A165F5U4"/>
<protein>
    <submittedName>
        <fullName evidence="2">Uncharacterized protein</fullName>
    </submittedName>
</protein>
<dbReference type="RefSeq" id="XP_040766187.1">
    <property type="nucleotide sequence ID" value="XM_040905632.1"/>
</dbReference>
<evidence type="ECO:0000256" key="1">
    <source>
        <dbReference type="SAM" id="MobiDB-lite"/>
    </source>
</evidence>
<keyword evidence="3" id="KW-1185">Reference proteome</keyword>
<gene>
    <name evidence="2" type="ORF">LAESUDRAFT_67671</name>
</gene>
<dbReference type="Proteomes" id="UP000076871">
    <property type="component" value="Unassembled WGS sequence"/>
</dbReference>
<evidence type="ECO:0000313" key="2">
    <source>
        <dbReference type="EMBL" id="KZT08447.1"/>
    </source>
</evidence>
<dbReference type="GeneID" id="63822662"/>
<proteinExistence type="predicted"/>
<feature type="region of interest" description="Disordered" evidence="1">
    <location>
        <begin position="1"/>
        <end position="49"/>
    </location>
</feature>
<evidence type="ECO:0000313" key="3">
    <source>
        <dbReference type="Proteomes" id="UP000076871"/>
    </source>
</evidence>
<dbReference type="EMBL" id="KV427615">
    <property type="protein sequence ID" value="KZT08447.1"/>
    <property type="molecule type" value="Genomic_DNA"/>
</dbReference>
<dbReference type="AlphaFoldDB" id="A0A165F5U4"/>
<sequence length="80" mass="8854">MSQTQDISSLRIPSRRNLRSSSHRWRSRITSTTKSPSTAVNNAMGAPLPSEDVGTSVILHRQRCDWQEHACSLARAAPVP</sequence>
<accession>A0A165F5U4</accession>
<organism evidence="2 3">
    <name type="scientific">Laetiporus sulphureus 93-53</name>
    <dbReference type="NCBI Taxonomy" id="1314785"/>
    <lineage>
        <taxon>Eukaryota</taxon>
        <taxon>Fungi</taxon>
        <taxon>Dikarya</taxon>
        <taxon>Basidiomycota</taxon>
        <taxon>Agaricomycotina</taxon>
        <taxon>Agaricomycetes</taxon>
        <taxon>Polyporales</taxon>
        <taxon>Laetiporus</taxon>
    </lineage>
</organism>